<dbReference type="EMBL" id="BPQH01000016">
    <property type="protein sequence ID" value="GJD51934.1"/>
    <property type="molecule type" value="Genomic_DNA"/>
</dbReference>
<reference evidence="2" key="2">
    <citation type="submission" date="2021-08" db="EMBL/GenBank/DDBJ databases">
        <authorList>
            <person name="Tani A."/>
            <person name="Ola A."/>
            <person name="Ogura Y."/>
            <person name="Katsura K."/>
            <person name="Hayashi T."/>
        </authorList>
    </citation>
    <scope>NUCLEOTIDE SEQUENCE</scope>
    <source>
        <strain evidence="2">KCTC 52305</strain>
    </source>
</reference>
<feature type="domain" description="MOSC" evidence="1">
    <location>
        <begin position="169"/>
        <end position="325"/>
    </location>
</feature>
<dbReference type="InterPro" id="IPR005302">
    <property type="entry name" value="MoCF_Sase_C"/>
</dbReference>
<reference evidence="2" key="1">
    <citation type="journal article" date="2021" name="Front. Microbiol.">
        <title>Comprehensive Comparative Genomics and Phenotyping of Methylobacterium Species.</title>
        <authorList>
            <person name="Alessa O."/>
            <person name="Ogura Y."/>
            <person name="Fujitani Y."/>
            <person name="Takami H."/>
            <person name="Hayashi T."/>
            <person name="Sahin N."/>
            <person name="Tani A."/>
        </authorList>
    </citation>
    <scope>NUCLEOTIDE SEQUENCE</scope>
    <source>
        <strain evidence="2">KCTC 52305</strain>
    </source>
</reference>
<accession>A0ABQ4R556</accession>
<evidence type="ECO:0000313" key="3">
    <source>
        <dbReference type="Proteomes" id="UP001055167"/>
    </source>
</evidence>
<dbReference type="Proteomes" id="UP001055167">
    <property type="component" value="Unassembled WGS sequence"/>
</dbReference>
<comment type="caution">
    <text evidence="2">The sequence shown here is derived from an EMBL/GenBank/DDBJ whole genome shotgun (WGS) entry which is preliminary data.</text>
</comment>
<dbReference type="InterPro" id="IPR005303">
    <property type="entry name" value="MOCOS_middle"/>
</dbReference>
<dbReference type="Pfam" id="PF03476">
    <property type="entry name" value="MOSC_N"/>
    <property type="match status" value="1"/>
</dbReference>
<evidence type="ECO:0000259" key="1">
    <source>
        <dbReference type="PROSITE" id="PS51340"/>
    </source>
</evidence>
<proteinExistence type="predicted"/>
<protein>
    <recommendedName>
        <fullName evidence="1">MOSC domain-containing protein</fullName>
    </recommendedName>
</protein>
<dbReference type="InterPro" id="IPR011037">
    <property type="entry name" value="Pyrv_Knase-like_insert_dom_sf"/>
</dbReference>
<sequence length="327" mass="34568">MGAPARRPRTGRRPPVAGLPASPMWCDISVTQGVGRRGGAREVCIPGMPASRGTPAACGRALGGLAIGMATDTARLRIDALHRYPVKGLSPEPLAAVALTPGAYVPGDRLYAVENGPSGFDPLAPVHQPKVKYLMLMRNEALARLRTRYDAGILTIREGGREVVRGDLCQPEGRLAVEAFLRRFMPGELRGPPKVLAAPEGHRFTDSRRGFVSLINLASVAAVADMVGAPVDPLRFRANLHVDGLAPFAELDLVGSTLVSEAGVRLTVTQRTQRCAATNVDPATGARDLAIPAALQRHLGHPDCGVYAEVSDGGTLRPGEVLRVMPA</sequence>
<name>A0ABQ4R556_9HYPH</name>
<dbReference type="SUPFAM" id="SSF50800">
    <property type="entry name" value="PK beta-barrel domain-like"/>
    <property type="match status" value="1"/>
</dbReference>
<evidence type="ECO:0000313" key="2">
    <source>
        <dbReference type="EMBL" id="GJD51934.1"/>
    </source>
</evidence>
<dbReference type="PROSITE" id="PS51340">
    <property type="entry name" value="MOSC"/>
    <property type="match status" value="1"/>
</dbReference>
<organism evidence="2 3">
    <name type="scientific">Methylobacterium crusticola</name>
    <dbReference type="NCBI Taxonomy" id="1697972"/>
    <lineage>
        <taxon>Bacteria</taxon>
        <taxon>Pseudomonadati</taxon>
        <taxon>Pseudomonadota</taxon>
        <taxon>Alphaproteobacteria</taxon>
        <taxon>Hyphomicrobiales</taxon>
        <taxon>Methylobacteriaceae</taxon>
        <taxon>Methylobacterium</taxon>
    </lineage>
</organism>
<dbReference type="Pfam" id="PF03473">
    <property type="entry name" value="MOSC"/>
    <property type="match status" value="1"/>
</dbReference>
<keyword evidence="3" id="KW-1185">Reference proteome</keyword>
<dbReference type="Gene3D" id="2.40.33.20">
    <property type="entry name" value="PK beta-barrel domain-like"/>
    <property type="match status" value="1"/>
</dbReference>
<gene>
    <name evidence="2" type="ORF">OPKNFCMD_4693</name>
</gene>